<dbReference type="EMBL" id="FONY01000015">
    <property type="protein sequence ID" value="SFF09733.1"/>
    <property type="molecule type" value="Genomic_DNA"/>
</dbReference>
<dbReference type="InterPro" id="IPR011042">
    <property type="entry name" value="6-blade_b-propeller_TolB-like"/>
</dbReference>
<name>A0A1I2FXU9_9BACT</name>
<keyword evidence="2" id="KW-1185">Reference proteome</keyword>
<dbReference type="Proteomes" id="UP000199513">
    <property type="component" value="Unassembled WGS sequence"/>
</dbReference>
<evidence type="ECO:0000313" key="2">
    <source>
        <dbReference type="Proteomes" id="UP000199513"/>
    </source>
</evidence>
<evidence type="ECO:0008006" key="3">
    <source>
        <dbReference type="Google" id="ProtNLM"/>
    </source>
</evidence>
<organism evidence="1 2">
    <name type="scientific">Thermoflexibacter ruber</name>
    <dbReference type="NCBI Taxonomy" id="1003"/>
    <lineage>
        <taxon>Bacteria</taxon>
        <taxon>Pseudomonadati</taxon>
        <taxon>Bacteroidota</taxon>
        <taxon>Cytophagia</taxon>
        <taxon>Cytophagales</taxon>
        <taxon>Thermoflexibacteraceae</taxon>
        <taxon>Thermoflexibacter</taxon>
    </lineage>
</organism>
<sequence length="390" mass="45390">MKKKHLFVLLLYFCFTSCYHEEKRGFNSLHHEHIRHIDLSLATPQPAISLIDSIHLISIKLDTTNIISRIDKVIFYKNKLLVVDKNYKSIQVLDLSGSFLCKIGGLGEGPGQYTTIDGVNIDEQNNRVIIFSAAKQKFIFFSLDGFFVEEKNMPVFVENFLLLPNNKIAIYTDFNPAKESKNYDLMILNKDYTIIEEFAPFRREEALGNGDSGNITGNKIGFLYSPTLSDTIYQYVKNSIYPKYQLKFKNKVVPQKYRKNIELFQQYFIKNINNLAFLRKSFWELDSSFLLLPYLDGKLTFAIYDNHSKLVYKETELIAMHPIFEVVSSFSPFIGVKDDKTFISLIDNRKVLKLKNDTSFMQRIKKTPYYDQISQMQDDNTFILAFITLK</sequence>
<dbReference type="Gene3D" id="2.120.10.30">
    <property type="entry name" value="TolB, C-terminal domain"/>
    <property type="match status" value="1"/>
</dbReference>
<protein>
    <recommendedName>
        <fullName evidence="3">6-bladed beta-propeller protein</fullName>
    </recommendedName>
</protein>
<dbReference type="Pfam" id="PF17170">
    <property type="entry name" value="DUF5128"/>
    <property type="match status" value="1"/>
</dbReference>
<dbReference type="OrthoDB" id="823219at2"/>
<proteinExistence type="predicted"/>
<dbReference type="RefSeq" id="WP_091544749.1">
    <property type="nucleotide sequence ID" value="NZ_FONY01000015.1"/>
</dbReference>
<reference evidence="1 2" key="1">
    <citation type="submission" date="2016-10" db="EMBL/GenBank/DDBJ databases">
        <authorList>
            <person name="de Groot N.N."/>
        </authorList>
    </citation>
    <scope>NUCLEOTIDE SEQUENCE [LARGE SCALE GENOMIC DNA]</scope>
    <source>
        <strain>GEY</strain>
        <strain evidence="2">DSM 9560</strain>
    </source>
</reference>
<dbReference type="AlphaFoldDB" id="A0A1I2FXU9"/>
<accession>A0A1I2FXU9</accession>
<evidence type="ECO:0000313" key="1">
    <source>
        <dbReference type="EMBL" id="SFF09733.1"/>
    </source>
</evidence>
<dbReference type="STRING" id="1003.SAMN04488541_1015116"/>
<gene>
    <name evidence="1" type="ORF">SAMN04488541_1015116</name>
</gene>